<comment type="catalytic activity">
    <reaction evidence="9 10">
        <text>(8S)-8-amino-7-oxononanoate + S-adenosyl-L-methionine = S-adenosyl-4-methylsulfanyl-2-oxobutanoate + (7R,8S)-7,8-diammoniononanoate</text>
        <dbReference type="Rhea" id="RHEA:16861"/>
        <dbReference type="ChEBI" id="CHEBI:16490"/>
        <dbReference type="ChEBI" id="CHEBI:59789"/>
        <dbReference type="ChEBI" id="CHEBI:149468"/>
        <dbReference type="ChEBI" id="CHEBI:149469"/>
        <dbReference type="EC" id="2.6.1.62"/>
    </reaction>
</comment>
<dbReference type="GO" id="GO:0005737">
    <property type="term" value="C:cytoplasm"/>
    <property type="evidence" value="ECO:0007669"/>
    <property type="project" value="UniProtKB-SubCell"/>
</dbReference>
<keyword evidence="4 10" id="KW-0032">Aminotransferase</keyword>
<name>A0A3G8M1T9_9HYPH</name>
<dbReference type="GO" id="GO:0009102">
    <property type="term" value="P:biotin biosynthetic process"/>
    <property type="evidence" value="ECO:0007669"/>
    <property type="project" value="UniProtKB-UniRule"/>
</dbReference>
<dbReference type="CDD" id="cd00610">
    <property type="entry name" value="OAT_like"/>
    <property type="match status" value="1"/>
</dbReference>
<dbReference type="RefSeq" id="WP_124737736.1">
    <property type="nucleotide sequence ID" value="NZ_CP034086.1"/>
</dbReference>
<evidence type="ECO:0000256" key="9">
    <source>
        <dbReference type="ARBA" id="ARBA00048449"/>
    </source>
</evidence>
<feature type="binding site" evidence="10">
    <location>
        <position position="249"/>
    </location>
    <ligand>
        <name>pyridoxal 5'-phosphate</name>
        <dbReference type="ChEBI" id="CHEBI:597326"/>
    </ligand>
</feature>
<evidence type="ECO:0000256" key="7">
    <source>
        <dbReference type="ARBA" id="ARBA00022756"/>
    </source>
</evidence>
<dbReference type="Pfam" id="PF00202">
    <property type="entry name" value="Aminotran_3"/>
    <property type="match status" value="1"/>
</dbReference>
<comment type="cofactor">
    <cofactor evidence="1 10">
        <name>pyridoxal 5'-phosphate</name>
        <dbReference type="ChEBI" id="CHEBI:597326"/>
    </cofactor>
</comment>
<feature type="binding site" evidence="10">
    <location>
        <begin position="313"/>
        <end position="314"/>
    </location>
    <ligand>
        <name>pyridoxal 5'-phosphate</name>
        <dbReference type="ChEBI" id="CHEBI:597326"/>
    </ligand>
</feature>
<dbReference type="SUPFAM" id="SSF53383">
    <property type="entry name" value="PLP-dependent transferases"/>
    <property type="match status" value="1"/>
</dbReference>
<feature type="binding site" evidence="10">
    <location>
        <position position="62"/>
    </location>
    <ligand>
        <name>substrate</name>
    </ligand>
</feature>
<dbReference type="PROSITE" id="PS00600">
    <property type="entry name" value="AA_TRANSFER_CLASS_3"/>
    <property type="match status" value="1"/>
</dbReference>
<keyword evidence="5 10" id="KW-0808">Transferase</keyword>
<keyword evidence="7 10" id="KW-0093">Biotin biosynthesis</keyword>
<feature type="binding site" evidence="10">
    <location>
        <begin position="122"/>
        <end position="123"/>
    </location>
    <ligand>
        <name>pyridoxal 5'-phosphate</name>
        <dbReference type="ChEBI" id="CHEBI:597326"/>
    </ligand>
</feature>
<keyword evidence="10" id="KW-0963">Cytoplasm</keyword>
<evidence type="ECO:0000256" key="6">
    <source>
        <dbReference type="ARBA" id="ARBA00022691"/>
    </source>
</evidence>
<dbReference type="InterPro" id="IPR005815">
    <property type="entry name" value="BioA"/>
</dbReference>
<dbReference type="HAMAP" id="MF_00834">
    <property type="entry name" value="BioA"/>
    <property type="match status" value="1"/>
</dbReference>
<evidence type="ECO:0000313" key="11">
    <source>
        <dbReference type="EMBL" id="AZG75891.1"/>
    </source>
</evidence>
<dbReference type="GO" id="GO:0006526">
    <property type="term" value="P:L-arginine biosynthetic process"/>
    <property type="evidence" value="ECO:0007669"/>
    <property type="project" value="UniProtKB-KW"/>
</dbReference>
<dbReference type="EMBL" id="CP034086">
    <property type="protein sequence ID" value="AZG75891.1"/>
    <property type="molecule type" value="Genomic_DNA"/>
</dbReference>
<dbReference type="NCBIfam" id="TIGR00508">
    <property type="entry name" value="bioA"/>
    <property type="match status" value="1"/>
</dbReference>
<dbReference type="InterPro" id="IPR005814">
    <property type="entry name" value="Aminotrans_3"/>
</dbReference>
<evidence type="ECO:0000256" key="3">
    <source>
        <dbReference type="ARBA" id="ARBA00022571"/>
    </source>
</evidence>
<gene>
    <name evidence="10" type="primary">bioA</name>
    <name evidence="11" type="ORF">EHO51_03595</name>
</gene>
<reference evidence="11 12" key="1">
    <citation type="submission" date="2018-11" db="EMBL/GenBank/DDBJ databases">
        <title>Genome squencing of methanotrophic bacteria isolated from alkaline groundwater in Korea.</title>
        <authorList>
            <person name="Nguyen L.N."/>
        </authorList>
    </citation>
    <scope>NUCLEOTIDE SEQUENCE [LARGE SCALE GENOMIC DNA]</scope>
    <source>
        <strain evidence="11 12">GW6</strain>
    </source>
</reference>
<evidence type="ECO:0000256" key="2">
    <source>
        <dbReference type="ARBA" id="ARBA00005063"/>
    </source>
</evidence>
<keyword evidence="3" id="KW-0028">Amino-acid biosynthesis</keyword>
<dbReference type="UniPathway" id="UPA00078">
    <property type="reaction ID" value="UER00160"/>
</dbReference>
<dbReference type="InterPro" id="IPR015422">
    <property type="entry name" value="PyrdxlP-dep_Trfase_small"/>
</dbReference>
<dbReference type="Gene3D" id="3.90.1150.10">
    <property type="entry name" value="Aspartate Aminotransferase, domain 1"/>
    <property type="match status" value="1"/>
</dbReference>
<evidence type="ECO:0000256" key="5">
    <source>
        <dbReference type="ARBA" id="ARBA00022679"/>
    </source>
</evidence>
<dbReference type="FunFam" id="3.40.640.10:FF:000004">
    <property type="entry name" value="Acetylornithine aminotransferase"/>
    <property type="match status" value="1"/>
</dbReference>
<organism evidence="11 12">
    <name type="scientific">Methylocystis rosea</name>
    <dbReference type="NCBI Taxonomy" id="173366"/>
    <lineage>
        <taxon>Bacteria</taxon>
        <taxon>Pseudomonadati</taxon>
        <taxon>Pseudomonadota</taxon>
        <taxon>Alphaproteobacteria</taxon>
        <taxon>Hyphomicrobiales</taxon>
        <taxon>Methylocystaceae</taxon>
        <taxon>Methylocystis</taxon>
    </lineage>
</organism>
<protein>
    <recommendedName>
        <fullName evidence="10">Adenosylmethionine-8-amino-7-oxononanoate aminotransferase</fullName>
        <ecNumber evidence="10">2.6.1.62</ecNumber>
    </recommendedName>
    <alternativeName>
        <fullName evidence="10">7,8-diamino-pelargonic acid aminotransferase</fullName>
        <shortName evidence="10">DAPA AT</shortName>
        <shortName evidence="10">DAPA aminotransferase</shortName>
    </alternativeName>
    <alternativeName>
        <fullName evidence="10">7,8-diaminononanoate synthase</fullName>
        <shortName evidence="10">DANS</shortName>
    </alternativeName>
    <alternativeName>
        <fullName evidence="10">Diaminopelargonic acid synthase</fullName>
    </alternativeName>
</protein>
<evidence type="ECO:0000256" key="4">
    <source>
        <dbReference type="ARBA" id="ARBA00022576"/>
    </source>
</evidence>
<feature type="binding site" evidence="10">
    <location>
        <position position="155"/>
    </location>
    <ligand>
        <name>substrate</name>
    </ligand>
</feature>
<dbReference type="InterPro" id="IPR015421">
    <property type="entry name" value="PyrdxlP-dep_Trfase_major"/>
</dbReference>
<dbReference type="EC" id="2.6.1.62" evidence="10"/>
<proteinExistence type="inferred from homology"/>
<sequence>MICSNDGHSYGEEDGGGLDGANIWLPYTQMKTEPRPLLAEATRGARIRLADGRELIDGVGSWWTACHGYNHPHILAAMRTQMERMPHIMFGGITHEPALRLAKRIAAISPGDLTRVFFVDSGSVAVEVALKMAVQHWLNKGETGRTKFVHFRHGYHGDTTACMAVCDPNEGMHSHFGNYLPKNFLADLPRDKETKTALDDLLRRERNRIAAVIIEPIVQGAGGMKFHDAATLRSVRDLCTKHDILMIADEIFTGFGRTGRMFACEHASVIPDIMCIGKGLTGGTITLAATLARIHVFEAFWSDDHQKALMHGPTYMANPLACSAANASLDLFESEPRLEQAQRVEFALKRDLEPCRDLPRVIDVRVLGAIGVVQFNRELDHGRARASLLAQGVWIRTLKDCIYLTPALNIQDAELRELTDAVVVTAKAL</sequence>
<dbReference type="PANTHER" id="PTHR42684:SF17">
    <property type="entry name" value="ADENOSYLMETHIONINE-8-AMINO-7-OXONONANOATE AMINOTRANSFERASE"/>
    <property type="match status" value="1"/>
</dbReference>
<dbReference type="GO" id="GO:0030170">
    <property type="term" value="F:pyridoxal phosphate binding"/>
    <property type="evidence" value="ECO:0007669"/>
    <property type="project" value="UniProtKB-UniRule"/>
</dbReference>
<dbReference type="Gene3D" id="3.40.640.10">
    <property type="entry name" value="Type I PLP-dependent aspartate aminotransferase-like (Major domain)"/>
    <property type="match status" value="1"/>
</dbReference>
<evidence type="ECO:0000256" key="1">
    <source>
        <dbReference type="ARBA" id="ARBA00001933"/>
    </source>
</evidence>
<feature type="site" description="Participates in the substrate recognition with KAPA and in a stacking interaction with the adenine ring of SAM" evidence="10">
    <location>
        <position position="27"/>
    </location>
</feature>
<feature type="modified residue" description="N6-(pyridoxal phosphate)lysine" evidence="10">
    <location>
        <position position="278"/>
    </location>
</feature>
<accession>A0A3G8M1T9</accession>
<evidence type="ECO:0000256" key="10">
    <source>
        <dbReference type="HAMAP-Rule" id="MF_00834"/>
    </source>
</evidence>
<dbReference type="InterPro" id="IPR015424">
    <property type="entry name" value="PyrdxlP-dep_Trfase"/>
</dbReference>
<dbReference type="InterPro" id="IPR049704">
    <property type="entry name" value="Aminotrans_3_PPA_site"/>
</dbReference>
<dbReference type="Proteomes" id="UP000273982">
    <property type="component" value="Chromosome"/>
</dbReference>
<keyword evidence="6 10" id="KW-0949">S-adenosyl-L-methionine</keyword>
<dbReference type="GO" id="GO:0004015">
    <property type="term" value="F:adenosylmethionine-8-amino-7-oxononanoate transaminase activity"/>
    <property type="evidence" value="ECO:0007669"/>
    <property type="project" value="UniProtKB-UniRule"/>
</dbReference>
<dbReference type="KEGG" id="mros:EHO51_03595"/>
<evidence type="ECO:0000313" key="12">
    <source>
        <dbReference type="Proteomes" id="UP000273982"/>
    </source>
</evidence>
<comment type="subcellular location">
    <subcellularLocation>
        <location evidence="10">Cytoplasm</location>
    </subcellularLocation>
</comment>
<dbReference type="AlphaFoldDB" id="A0A3G8M1T9"/>
<comment type="subunit">
    <text evidence="10">Homodimer.</text>
</comment>
<evidence type="ECO:0000256" key="8">
    <source>
        <dbReference type="ARBA" id="ARBA00022898"/>
    </source>
</evidence>
<keyword evidence="3" id="KW-0055">Arginine biosynthesis</keyword>
<dbReference type="PANTHER" id="PTHR42684">
    <property type="entry name" value="ADENOSYLMETHIONINE-8-AMINO-7-OXONONANOATE AMINOTRANSFERASE"/>
    <property type="match status" value="1"/>
</dbReference>
<comment type="pathway">
    <text evidence="2 10">Cofactor biosynthesis; biotin biosynthesis; 7,8-diaminononanoate from 8-amino-7-oxononanoate (SAM route): step 1/1.</text>
</comment>
<feature type="binding site" evidence="10">
    <location>
        <position position="312"/>
    </location>
    <ligand>
        <name>substrate</name>
    </ligand>
</feature>
<comment type="similarity">
    <text evidence="10">Belongs to the class-III pyridoxal-phosphate-dependent aminotransferase family. BioA subfamily.</text>
</comment>
<dbReference type="NCBIfam" id="NF004624">
    <property type="entry name" value="PRK05964.1"/>
    <property type="match status" value="1"/>
</dbReference>
<comment type="function">
    <text evidence="10">Catalyzes the transfer of the alpha-amino group from S-adenosyl-L-methionine (SAM) to 7-keto-8-aminopelargonic acid (KAPA) to form 7,8-diaminopelargonic acid (DAPA). It is the only aminotransferase known to utilize SAM as an amino donor.</text>
</comment>
<feature type="binding site" evidence="10">
    <location>
        <position position="278"/>
    </location>
    <ligand>
        <name>substrate</name>
    </ligand>
</feature>
<feature type="binding site" evidence="10">
    <location>
        <position position="396"/>
    </location>
    <ligand>
        <name>substrate</name>
    </ligand>
</feature>
<keyword evidence="8 10" id="KW-0663">Pyridoxal phosphate</keyword>